<sequence>MSIVTNCSDSQESWTYLSEGNANIVLTYSGSNPLLRNTVLRLSKTTNTLDSHLFIKYAIEPLLTPWVLTYTKINLSPLVLQTIGLECFDKRPAHRLGSEINQSILWGYSSPDMTHYFAPASTLTIEIKPKWGFKPNSSHISEHHSIKQRMCRYCMHSNLKKLETLYCPLDIYSKDPIRVRRAIECLLNTKGDQLRLFLDGKRLELHQSTQASITSQLLGNWFGAKASDEKESSVMTIISELVQKVLDEEVVLNRLKLLQKHCDELDVEGIIKIYEKYSQMDLELDLEGWIGVTSNLLKRLGDKDYTGVVDERQRLYEYVLSMTLKDCSLMISISEQDEPSPVYWCRDNRYVYYQYAVKLIDLDLKDIKKIPKWFDLDQRIVKNAIQHGLDSICNE</sequence>
<dbReference type="Pfam" id="PF06090">
    <property type="entry name" value="Ins_P5_2-kin"/>
    <property type="match status" value="1"/>
</dbReference>
<evidence type="ECO:0000256" key="3">
    <source>
        <dbReference type="ARBA" id="ARBA00014846"/>
    </source>
</evidence>
<keyword evidence="7 8" id="KW-0067">ATP-binding</keyword>
<accession>A0ABR3BA22</accession>
<dbReference type="PANTHER" id="PTHR14456">
    <property type="entry name" value="INOSITOL POLYPHOSPHATE KINASE 1"/>
    <property type="match status" value="1"/>
</dbReference>
<protein>
    <recommendedName>
        <fullName evidence="3 8">Inositol-pentakisphosphate 2-kinase</fullName>
        <ecNumber evidence="2 8">2.7.1.158</ecNumber>
    </recommendedName>
</protein>
<reference evidence="9 10" key="1">
    <citation type="submission" date="2024-04" db="EMBL/GenBank/DDBJ databases">
        <title>Symmetric and asymmetric DNA N6-adenine methylation regulates different biological responses in Mucorales.</title>
        <authorList>
            <consortium name="Lawrence Berkeley National Laboratory"/>
            <person name="Lax C."/>
            <person name="Mondo S.J."/>
            <person name="Osorio-Concepcion M."/>
            <person name="Muszewska A."/>
            <person name="Corrochano-Luque M."/>
            <person name="Gutierrez G."/>
            <person name="Riley R."/>
            <person name="Lipzen A."/>
            <person name="Guo J."/>
            <person name="Hundley H."/>
            <person name="Amirebrahimi M."/>
            <person name="Ng V."/>
            <person name="Lorenzo-Gutierrez D."/>
            <person name="Binder U."/>
            <person name="Yang J."/>
            <person name="Song Y."/>
            <person name="Canovas D."/>
            <person name="Navarro E."/>
            <person name="Freitag M."/>
            <person name="Gabaldon T."/>
            <person name="Grigoriev I.V."/>
            <person name="Corrochano L.M."/>
            <person name="Nicolas F.E."/>
            <person name="Garre V."/>
        </authorList>
    </citation>
    <scope>NUCLEOTIDE SEQUENCE [LARGE SCALE GENOMIC DNA]</scope>
    <source>
        <strain evidence="9 10">L51</strain>
    </source>
</reference>
<comment type="domain">
    <text evidence="8">The EXKPK motif is conserved in inositol-pentakisphosphate 2-kinases of both family 1 and 2.</text>
</comment>
<comment type="catalytic activity">
    <reaction evidence="1 8">
        <text>1D-myo-inositol 1,3,4,5,6-pentakisphosphate + ATP = 1D-myo-inositol hexakisphosphate + ADP + H(+)</text>
        <dbReference type="Rhea" id="RHEA:20313"/>
        <dbReference type="ChEBI" id="CHEBI:15378"/>
        <dbReference type="ChEBI" id="CHEBI:30616"/>
        <dbReference type="ChEBI" id="CHEBI:57733"/>
        <dbReference type="ChEBI" id="CHEBI:58130"/>
        <dbReference type="ChEBI" id="CHEBI:456216"/>
        <dbReference type="EC" id="2.7.1.158"/>
    </reaction>
</comment>
<evidence type="ECO:0000313" key="9">
    <source>
        <dbReference type="EMBL" id="KAL0092792.1"/>
    </source>
</evidence>
<evidence type="ECO:0000256" key="7">
    <source>
        <dbReference type="ARBA" id="ARBA00022840"/>
    </source>
</evidence>
<evidence type="ECO:0000313" key="10">
    <source>
        <dbReference type="Proteomes" id="UP001448207"/>
    </source>
</evidence>
<dbReference type="InterPro" id="IPR043001">
    <property type="entry name" value="IP5_2-K_N_lobe"/>
</dbReference>
<evidence type="ECO:0000256" key="6">
    <source>
        <dbReference type="ARBA" id="ARBA00022777"/>
    </source>
</evidence>
<keyword evidence="4 8" id="KW-0808">Transferase</keyword>
<keyword evidence="5 8" id="KW-0547">Nucleotide-binding</keyword>
<evidence type="ECO:0000256" key="1">
    <source>
        <dbReference type="ARBA" id="ARBA00001774"/>
    </source>
</evidence>
<dbReference type="InterPro" id="IPR009286">
    <property type="entry name" value="Ins_P5_2-kin"/>
</dbReference>
<dbReference type="EC" id="2.7.1.158" evidence="2 8"/>
<evidence type="ECO:0000256" key="8">
    <source>
        <dbReference type="RuleBase" id="RU364126"/>
    </source>
</evidence>
<comment type="function">
    <text evidence="8">Phosphorylates Ins(1,3,4,5,6)P5 at position 2 to form Ins(1,2,3,4,5,6)P6 (InsP6 or phytate).</text>
</comment>
<dbReference type="Gene3D" id="3.30.200.110">
    <property type="entry name" value="Inositol-pentakisphosphate 2-kinase, N-lobe"/>
    <property type="match status" value="1"/>
</dbReference>
<comment type="caution">
    <text evidence="9">The sequence shown here is derived from an EMBL/GenBank/DDBJ whole genome shotgun (WGS) entry which is preliminary data.</text>
</comment>
<keyword evidence="10" id="KW-1185">Reference proteome</keyword>
<name>A0ABR3BA22_PHYBL</name>
<dbReference type="Proteomes" id="UP001448207">
    <property type="component" value="Unassembled WGS sequence"/>
</dbReference>
<evidence type="ECO:0000256" key="2">
    <source>
        <dbReference type="ARBA" id="ARBA00012023"/>
    </source>
</evidence>
<evidence type="ECO:0000256" key="5">
    <source>
        <dbReference type="ARBA" id="ARBA00022741"/>
    </source>
</evidence>
<evidence type="ECO:0000256" key="4">
    <source>
        <dbReference type="ARBA" id="ARBA00022679"/>
    </source>
</evidence>
<proteinExistence type="predicted"/>
<keyword evidence="6 8" id="KW-0418">Kinase</keyword>
<gene>
    <name evidence="9" type="ORF">J3Q64DRAFT_1672894</name>
</gene>
<dbReference type="EMBL" id="JBCLYO010000002">
    <property type="protein sequence ID" value="KAL0092792.1"/>
    <property type="molecule type" value="Genomic_DNA"/>
</dbReference>
<dbReference type="PANTHER" id="PTHR14456:SF2">
    <property type="entry name" value="INOSITOL-PENTAKISPHOSPHATE 2-KINASE"/>
    <property type="match status" value="1"/>
</dbReference>
<organism evidence="9 10">
    <name type="scientific">Phycomyces blakesleeanus</name>
    <dbReference type="NCBI Taxonomy" id="4837"/>
    <lineage>
        <taxon>Eukaryota</taxon>
        <taxon>Fungi</taxon>
        <taxon>Fungi incertae sedis</taxon>
        <taxon>Mucoromycota</taxon>
        <taxon>Mucoromycotina</taxon>
        <taxon>Mucoromycetes</taxon>
        <taxon>Mucorales</taxon>
        <taxon>Phycomycetaceae</taxon>
        <taxon>Phycomyces</taxon>
    </lineage>
</organism>